<dbReference type="InterPro" id="IPR001932">
    <property type="entry name" value="PPM-type_phosphatase-like_dom"/>
</dbReference>
<dbReference type="GO" id="GO:0016791">
    <property type="term" value="F:phosphatase activity"/>
    <property type="evidence" value="ECO:0007669"/>
    <property type="project" value="TreeGrafter"/>
</dbReference>
<dbReference type="InterPro" id="IPR052016">
    <property type="entry name" value="Bact_Sigma-Reg"/>
</dbReference>
<dbReference type="Gene3D" id="3.30.450.40">
    <property type="match status" value="1"/>
</dbReference>
<gene>
    <name evidence="4" type="ORF">NIIDNTM18_04650</name>
</gene>
<keyword evidence="1" id="KW-0378">Hydrolase</keyword>
<dbReference type="RefSeq" id="WP_185294184.1">
    <property type="nucleotide sequence ID" value="NZ_AP023287.1"/>
</dbReference>
<dbReference type="AlphaFoldDB" id="A0A6S6P1I6"/>
<dbReference type="Proteomes" id="UP000515734">
    <property type="component" value="Chromosome"/>
</dbReference>
<dbReference type="Pfam" id="PF01590">
    <property type="entry name" value="GAF"/>
    <property type="match status" value="1"/>
</dbReference>
<dbReference type="SMART" id="SM00065">
    <property type="entry name" value="GAF"/>
    <property type="match status" value="1"/>
</dbReference>
<feature type="domain" description="GAF" evidence="2">
    <location>
        <begin position="33"/>
        <end position="182"/>
    </location>
</feature>
<organism evidence="4 5">
    <name type="scientific">Mycolicibacterium litorale</name>
    <dbReference type="NCBI Taxonomy" id="758802"/>
    <lineage>
        <taxon>Bacteria</taxon>
        <taxon>Bacillati</taxon>
        <taxon>Actinomycetota</taxon>
        <taxon>Actinomycetes</taxon>
        <taxon>Mycobacteriales</taxon>
        <taxon>Mycobacteriaceae</taxon>
        <taxon>Mycolicibacterium</taxon>
    </lineage>
</organism>
<dbReference type="EMBL" id="AP023287">
    <property type="protein sequence ID" value="BCI51187.1"/>
    <property type="molecule type" value="Genomic_DNA"/>
</dbReference>
<dbReference type="InterPro" id="IPR029016">
    <property type="entry name" value="GAF-like_dom_sf"/>
</dbReference>
<dbReference type="InterPro" id="IPR003018">
    <property type="entry name" value="GAF"/>
</dbReference>
<sequence>MTAETTVSPYALAPDVEDERVRSLNQLHVLDTPPEERFARITRMARHVFGIPMAAVALVDRDRQWFKQVDGLDIGVNLPRSKTICQATIARTYEQPDDPALIIEDAAARPEFAMVPGIGEPGGIRFYAGYPLYGPGGHPVGTFCIYDTEPRALSESEYTTFVELASWAQRELEQTDDIQRAADVQRHLLPGAVGDLPGYSVCAMCLPAYAVGGDFYDHYRVGGGMVFTVADVMGKGLGAAILAASVRAALRGASRAAELVECRMSPEDVVNSVAVQMAEDLGSTDTFVTLFHCELDTASGAVRYVDAGHGFAVVVRADERVDGLDTAGLPLGVLDDVTWQAGRLTLGEGDTLVVASDGVLDLLGDGTDVRPALQYVARHPQPADLCARARALVAEKAPLDDVTLVAVRREPTG</sequence>
<dbReference type="SMART" id="SM00331">
    <property type="entry name" value="PP2C_SIG"/>
    <property type="match status" value="1"/>
</dbReference>
<evidence type="ECO:0008006" key="6">
    <source>
        <dbReference type="Google" id="ProtNLM"/>
    </source>
</evidence>
<name>A0A6S6P1I6_9MYCO</name>
<reference evidence="4 5" key="1">
    <citation type="submission" date="2020-07" db="EMBL/GenBank/DDBJ databases">
        <title>Complete genome sequence of Mycolicibacterium litorale like strain isolated from cardiac implantable electronic device infection.</title>
        <authorList>
            <person name="Fukano H."/>
            <person name="Miyama H."/>
            <person name="Hoshino Y."/>
        </authorList>
    </citation>
    <scope>NUCLEOTIDE SEQUENCE [LARGE SCALE GENOMIC DNA]</scope>
    <source>
        <strain evidence="4 5">NIIDNTM18</strain>
    </source>
</reference>
<accession>A0A6S6P1I6</accession>
<dbReference type="Gene3D" id="3.60.40.10">
    <property type="entry name" value="PPM-type phosphatase domain"/>
    <property type="match status" value="1"/>
</dbReference>
<evidence type="ECO:0000259" key="2">
    <source>
        <dbReference type="SMART" id="SM00065"/>
    </source>
</evidence>
<evidence type="ECO:0000313" key="5">
    <source>
        <dbReference type="Proteomes" id="UP000515734"/>
    </source>
</evidence>
<protein>
    <recommendedName>
        <fullName evidence="6">Serine phosphatase</fullName>
    </recommendedName>
</protein>
<dbReference type="InterPro" id="IPR036457">
    <property type="entry name" value="PPM-type-like_dom_sf"/>
</dbReference>
<dbReference type="PANTHER" id="PTHR43156:SF2">
    <property type="entry name" value="STAGE II SPORULATION PROTEIN E"/>
    <property type="match status" value="1"/>
</dbReference>
<evidence type="ECO:0000259" key="3">
    <source>
        <dbReference type="SMART" id="SM00331"/>
    </source>
</evidence>
<dbReference type="PANTHER" id="PTHR43156">
    <property type="entry name" value="STAGE II SPORULATION PROTEIN E-RELATED"/>
    <property type="match status" value="1"/>
</dbReference>
<dbReference type="SUPFAM" id="SSF55781">
    <property type="entry name" value="GAF domain-like"/>
    <property type="match status" value="1"/>
</dbReference>
<evidence type="ECO:0000256" key="1">
    <source>
        <dbReference type="ARBA" id="ARBA00022801"/>
    </source>
</evidence>
<dbReference type="SUPFAM" id="SSF81606">
    <property type="entry name" value="PP2C-like"/>
    <property type="match status" value="1"/>
</dbReference>
<evidence type="ECO:0000313" key="4">
    <source>
        <dbReference type="EMBL" id="BCI51187.1"/>
    </source>
</evidence>
<feature type="domain" description="PPM-type phosphatase" evidence="3">
    <location>
        <begin position="196"/>
        <end position="409"/>
    </location>
</feature>
<proteinExistence type="predicted"/>
<dbReference type="Pfam" id="PF07228">
    <property type="entry name" value="SpoIIE"/>
    <property type="match status" value="1"/>
</dbReference>